<dbReference type="EMBL" id="KF669658">
    <property type="protein sequence ID" value="AGY48135.1"/>
    <property type="molecule type" value="Genomic_DNA"/>
</dbReference>
<evidence type="ECO:0000256" key="1">
    <source>
        <dbReference type="SAM" id="Phobius"/>
    </source>
</evidence>
<reference evidence="2 3" key="1">
    <citation type="journal article" date="2013" name="Genome Announc.">
        <title>Complete Genome of Acinetobacter baumannii N4-Like Podophage Presley.</title>
        <authorList>
            <person name="Farmer N.G."/>
            <person name="Wood T.L."/>
            <person name="Chamakura K.R."/>
            <person name="Kuty Everett G.F."/>
        </authorList>
    </citation>
    <scope>NUCLEOTIDE SEQUENCE [LARGE SCALE GENOMIC DNA]</scope>
</reference>
<name>U5PVW9_9CAUD</name>
<feature type="transmembrane region" description="Helical" evidence="1">
    <location>
        <begin position="7"/>
        <end position="29"/>
    </location>
</feature>
<accession>U5PVW9</accession>
<sequence>MAYIFGLLFDVFSIIISQGISAVIAAMFIL</sequence>
<dbReference type="KEGG" id="vg:18504206"/>
<keyword evidence="1" id="KW-0472">Membrane</keyword>
<protein>
    <submittedName>
        <fullName evidence="2">Uncharacterized protein</fullName>
    </submittedName>
</protein>
<proteinExistence type="predicted"/>
<evidence type="ECO:0000313" key="3">
    <source>
        <dbReference type="Proteomes" id="UP000017656"/>
    </source>
</evidence>
<organism evidence="2 3">
    <name type="scientific">Acinetobacter phage Presley</name>
    <dbReference type="NCBI Taxonomy" id="1406780"/>
    <lineage>
        <taxon>Viruses</taxon>
        <taxon>Duplodnaviria</taxon>
        <taxon>Heunggongvirae</taxon>
        <taxon>Uroviricota</taxon>
        <taxon>Caudoviricetes</taxon>
        <taxon>Schitoviridae</taxon>
        <taxon>Presleyvirus</taxon>
        <taxon>Presleyvirus presley</taxon>
    </lineage>
</organism>
<keyword evidence="1" id="KW-0812">Transmembrane</keyword>
<dbReference type="RefSeq" id="YP_009007636.1">
    <property type="nucleotide sequence ID" value="NC_023581.1"/>
</dbReference>
<keyword evidence="1" id="KW-1133">Transmembrane helix</keyword>
<dbReference type="Proteomes" id="UP000017656">
    <property type="component" value="Segment"/>
</dbReference>
<dbReference type="GeneID" id="18504206"/>
<evidence type="ECO:0000313" key="2">
    <source>
        <dbReference type="EMBL" id="AGY48135.1"/>
    </source>
</evidence>
<keyword evidence="3" id="KW-1185">Reference proteome</keyword>
<gene>
    <name evidence="2" type="ORF">Presley_68</name>
</gene>